<dbReference type="OrthoDB" id="2013972at2759"/>
<comment type="similarity">
    <text evidence="1">Belongs to the methyltransferase superfamily. LaeA methyltransferase family.</text>
</comment>
<evidence type="ECO:0000313" key="4">
    <source>
        <dbReference type="Proteomes" id="UP000028545"/>
    </source>
</evidence>
<dbReference type="CDD" id="cd02440">
    <property type="entry name" value="AdoMet_MTases"/>
    <property type="match status" value="1"/>
</dbReference>
<dbReference type="AlphaFoldDB" id="A0A084GE56"/>
<comment type="caution">
    <text evidence="3">The sequence shown here is derived from an EMBL/GenBank/DDBJ whole genome shotgun (WGS) entry which is preliminary data.</text>
</comment>
<dbReference type="RefSeq" id="XP_016645417.1">
    <property type="nucleotide sequence ID" value="XM_016785120.1"/>
</dbReference>
<evidence type="ECO:0000256" key="2">
    <source>
        <dbReference type="SAM" id="MobiDB-lite"/>
    </source>
</evidence>
<dbReference type="OMA" id="KYVWAQK"/>
<sequence>MTSEASPSADAAPAKAGKSPSTSPKGSKPGSPKDASPQPATIAGILPAQHWVDTAEEHEVDNSDAASIGSVGTSTDSLTSSILKYRKIHGRTYHSEVGNASYCHHVLTLLIGGKLFKAPLDTSKIQKVLDVGTGAGTWAIDFADEHPNVEVIGTDISPIQPAWVPPNLKFEIEDCTRDWSFEPETFDYIHIRWLIGSVSDWEDVFTEAYKALKPGGYLESFEGAAIVESDDNTVSETSALGQWGKIFINFGESIGRPFTIVPDEVQKKAMQAAGFVEIDEANYKTPVGAWPKDEKLKEIGQYAQLVLENDTEGYLLYPATTIGWTAQEVSVFTVHVRKAIQSPQVHSYYRQKVVWERKPLNT</sequence>
<dbReference type="InterPro" id="IPR029063">
    <property type="entry name" value="SAM-dependent_MTases_sf"/>
</dbReference>
<feature type="compositionally biased region" description="Low complexity" evidence="2">
    <location>
        <begin position="1"/>
        <end position="37"/>
    </location>
</feature>
<evidence type="ECO:0000313" key="3">
    <source>
        <dbReference type="EMBL" id="KEZ45618.1"/>
    </source>
</evidence>
<proteinExistence type="inferred from homology"/>
<dbReference type="KEGG" id="sapo:SAPIO_CDS1973"/>
<dbReference type="Pfam" id="PF13489">
    <property type="entry name" value="Methyltransf_23"/>
    <property type="match status" value="1"/>
</dbReference>
<dbReference type="Gene3D" id="3.40.50.150">
    <property type="entry name" value="Vaccinia Virus protein VP39"/>
    <property type="match status" value="1"/>
</dbReference>
<dbReference type="HOGENOM" id="CLU_010595_0_0_1"/>
<protein>
    <submittedName>
        <fullName evidence="3">Uncharacterized protein</fullName>
    </submittedName>
</protein>
<dbReference type="SUPFAM" id="SSF53335">
    <property type="entry name" value="S-adenosyl-L-methionine-dependent methyltransferases"/>
    <property type="match status" value="1"/>
</dbReference>
<reference evidence="3 4" key="1">
    <citation type="journal article" date="2014" name="Genome Announc.">
        <title>Draft genome sequence of the pathogenic fungus Scedosporium apiospermum.</title>
        <authorList>
            <person name="Vandeputte P."/>
            <person name="Ghamrawi S."/>
            <person name="Rechenmann M."/>
            <person name="Iltis A."/>
            <person name="Giraud S."/>
            <person name="Fleury M."/>
            <person name="Thornton C."/>
            <person name="Delhaes L."/>
            <person name="Meyer W."/>
            <person name="Papon N."/>
            <person name="Bouchara J.P."/>
        </authorList>
    </citation>
    <scope>NUCLEOTIDE SEQUENCE [LARGE SCALE GENOMIC DNA]</scope>
    <source>
        <strain evidence="3 4">IHEM 14462</strain>
    </source>
</reference>
<organism evidence="3 4">
    <name type="scientific">Pseudallescheria apiosperma</name>
    <name type="common">Scedosporium apiospermum</name>
    <dbReference type="NCBI Taxonomy" id="563466"/>
    <lineage>
        <taxon>Eukaryota</taxon>
        <taxon>Fungi</taxon>
        <taxon>Dikarya</taxon>
        <taxon>Ascomycota</taxon>
        <taxon>Pezizomycotina</taxon>
        <taxon>Sordariomycetes</taxon>
        <taxon>Hypocreomycetidae</taxon>
        <taxon>Microascales</taxon>
        <taxon>Microascaceae</taxon>
        <taxon>Scedosporium</taxon>
    </lineage>
</organism>
<dbReference type="EMBL" id="JOWA01000077">
    <property type="protein sequence ID" value="KEZ45618.1"/>
    <property type="molecule type" value="Genomic_DNA"/>
</dbReference>
<feature type="region of interest" description="Disordered" evidence="2">
    <location>
        <begin position="1"/>
        <end position="41"/>
    </location>
</feature>
<dbReference type="PANTHER" id="PTHR43591">
    <property type="entry name" value="METHYLTRANSFERASE"/>
    <property type="match status" value="1"/>
</dbReference>
<dbReference type="PANTHER" id="PTHR43591:SF10">
    <property type="entry name" value="ABC TRANSMEMBRANE TYPE-1 DOMAIN-CONTAINING PROTEIN-RELATED"/>
    <property type="match status" value="1"/>
</dbReference>
<keyword evidence="4" id="KW-1185">Reference proteome</keyword>
<name>A0A084GE56_PSEDA</name>
<feature type="region of interest" description="Disordered" evidence="2">
    <location>
        <begin position="57"/>
        <end position="76"/>
    </location>
</feature>
<gene>
    <name evidence="3" type="ORF">SAPIO_CDS1973</name>
</gene>
<dbReference type="VEuPathDB" id="FungiDB:SAPIO_CDS1973"/>
<evidence type="ECO:0000256" key="1">
    <source>
        <dbReference type="ARBA" id="ARBA00038158"/>
    </source>
</evidence>
<accession>A0A084GE56</accession>
<dbReference type="Proteomes" id="UP000028545">
    <property type="component" value="Unassembled WGS sequence"/>
</dbReference>
<dbReference type="GeneID" id="27721045"/>
<dbReference type="GO" id="GO:0008168">
    <property type="term" value="F:methyltransferase activity"/>
    <property type="evidence" value="ECO:0007669"/>
    <property type="project" value="TreeGrafter"/>
</dbReference>